<dbReference type="Proteomes" id="UP000244956">
    <property type="component" value="Unassembled WGS sequence"/>
</dbReference>
<dbReference type="AlphaFoldDB" id="A0A2U2B736"/>
<dbReference type="PRINTS" id="PR01021">
    <property type="entry name" value="OMPADOMAIN"/>
</dbReference>
<protein>
    <submittedName>
        <fullName evidence="7">OmpA family protein</fullName>
    </submittedName>
</protein>
<feature type="compositionally biased region" description="Basic and acidic residues" evidence="5">
    <location>
        <begin position="71"/>
        <end position="83"/>
    </location>
</feature>
<feature type="region of interest" description="Disordered" evidence="5">
    <location>
        <begin position="65"/>
        <end position="99"/>
    </location>
</feature>
<dbReference type="InterPro" id="IPR050330">
    <property type="entry name" value="Bact_OuterMem_StrucFunc"/>
</dbReference>
<proteinExistence type="predicted"/>
<dbReference type="InterPro" id="IPR006664">
    <property type="entry name" value="OMP_bac"/>
</dbReference>
<dbReference type="RefSeq" id="WP_109264890.1">
    <property type="nucleotide sequence ID" value="NZ_QEWP01000010.1"/>
</dbReference>
<comment type="caution">
    <text evidence="7">The sequence shown here is derived from an EMBL/GenBank/DDBJ whole genome shotgun (WGS) entry which is preliminary data.</text>
</comment>
<dbReference type="OrthoDB" id="1108826at2"/>
<evidence type="ECO:0000256" key="5">
    <source>
        <dbReference type="SAM" id="MobiDB-lite"/>
    </source>
</evidence>
<evidence type="ECO:0000313" key="8">
    <source>
        <dbReference type="Proteomes" id="UP000244956"/>
    </source>
</evidence>
<dbReference type="Pfam" id="PF00691">
    <property type="entry name" value="OmpA"/>
    <property type="match status" value="1"/>
</dbReference>
<dbReference type="PRINTS" id="PR01023">
    <property type="entry name" value="NAFLGMOTY"/>
</dbReference>
<dbReference type="InterPro" id="IPR036737">
    <property type="entry name" value="OmpA-like_sf"/>
</dbReference>
<keyword evidence="3" id="KW-0998">Cell outer membrane</keyword>
<dbReference type="SUPFAM" id="SSF103088">
    <property type="entry name" value="OmpA-like"/>
    <property type="match status" value="1"/>
</dbReference>
<feature type="domain" description="OmpA-like" evidence="6">
    <location>
        <begin position="303"/>
        <end position="415"/>
    </location>
</feature>
<organism evidence="7 8">
    <name type="scientific">Marinilabilia rubra</name>
    <dbReference type="NCBI Taxonomy" id="2162893"/>
    <lineage>
        <taxon>Bacteria</taxon>
        <taxon>Pseudomonadati</taxon>
        <taxon>Bacteroidota</taxon>
        <taxon>Bacteroidia</taxon>
        <taxon>Marinilabiliales</taxon>
        <taxon>Marinilabiliaceae</taxon>
        <taxon>Marinilabilia</taxon>
    </lineage>
</organism>
<dbReference type="PANTHER" id="PTHR30329">
    <property type="entry name" value="STATOR ELEMENT OF FLAGELLAR MOTOR COMPLEX"/>
    <property type="match status" value="1"/>
</dbReference>
<dbReference type="Gene3D" id="3.30.1330.60">
    <property type="entry name" value="OmpA-like domain"/>
    <property type="match status" value="1"/>
</dbReference>
<keyword evidence="2 4" id="KW-0472">Membrane</keyword>
<dbReference type="InterPro" id="IPR006665">
    <property type="entry name" value="OmpA-like"/>
</dbReference>
<comment type="subcellular location">
    <subcellularLocation>
        <location evidence="1">Cell outer membrane</location>
    </subcellularLocation>
</comment>
<dbReference type="EMBL" id="QEWP01000010">
    <property type="protein sequence ID" value="PWD98891.1"/>
    <property type="molecule type" value="Genomic_DNA"/>
</dbReference>
<sequence>MKKLLVILFVTGMFLGVIAPCYGQIEDPKKKTEEEAEERVDKKVDKGIDKGLDKIEEGLGGLFKKKKKKEKKEESQPEPEKETIQTNVAKTSESMPKDQPSHELVWSKYDFVPGDKIIFEDNLEGEENGEFPSRWDLVAGNVENARFDGENVIMFRGAHPTIIPYLKNSETDYLPEIFTVEFDLYLPNNYFKVLFYDRKNQRAPSGATFLDINRNSMSLRPAISSLPDNGDISNRWAHIAIAYTKGKMKAYIDETRLINIPRLGFDPSGLSLHTYHASDNNRYYIKNVRIAEGGVKYYDRFLQDGKIVTTGIRFDTGKSTLKPESMGVINEIYEILNDHPEIKFTIEGYTDSDGDPDLNQKLSEARAKAVLDRLVSMGVDANRLSFKGFGESKPVASNDTSEGKAENRRVEFVKM</sequence>
<name>A0A2U2B736_9BACT</name>
<evidence type="ECO:0000256" key="4">
    <source>
        <dbReference type="PROSITE-ProRule" id="PRU00473"/>
    </source>
</evidence>
<evidence type="ECO:0000256" key="1">
    <source>
        <dbReference type="ARBA" id="ARBA00004442"/>
    </source>
</evidence>
<evidence type="ECO:0000256" key="2">
    <source>
        <dbReference type="ARBA" id="ARBA00023136"/>
    </source>
</evidence>
<dbReference type="GO" id="GO:0009279">
    <property type="term" value="C:cell outer membrane"/>
    <property type="evidence" value="ECO:0007669"/>
    <property type="project" value="UniProtKB-SubCell"/>
</dbReference>
<evidence type="ECO:0000256" key="3">
    <source>
        <dbReference type="ARBA" id="ARBA00023237"/>
    </source>
</evidence>
<feature type="compositionally biased region" description="Polar residues" evidence="5">
    <location>
        <begin position="84"/>
        <end position="94"/>
    </location>
</feature>
<evidence type="ECO:0000259" key="6">
    <source>
        <dbReference type="PROSITE" id="PS51123"/>
    </source>
</evidence>
<accession>A0A2U2B736</accession>
<dbReference type="PROSITE" id="PS51123">
    <property type="entry name" value="OMPA_2"/>
    <property type="match status" value="1"/>
</dbReference>
<gene>
    <name evidence="7" type="ORF">DDZ16_12895</name>
</gene>
<reference evidence="7 8" key="1">
    <citation type="submission" date="2018-05" db="EMBL/GenBank/DDBJ databases">
        <title>Marinilabilia rubrum sp. nov., isolated from saltern sediment.</title>
        <authorList>
            <person name="Zhang R."/>
        </authorList>
    </citation>
    <scope>NUCLEOTIDE SEQUENCE [LARGE SCALE GENOMIC DNA]</scope>
    <source>
        <strain evidence="7 8">WTE16</strain>
    </source>
</reference>
<evidence type="ECO:0000313" key="7">
    <source>
        <dbReference type="EMBL" id="PWD98891.1"/>
    </source>
</evidence>
<dbReference type="CDD" id="cd07185">
    <property type="entry name" value="OmpA_C-like"/>
    <property type="match status" value="1"/>
</dbReference>
<keyword evidence="8" id="KW-1185">Reference proteome</keyword>
<dbReference type="PANTHER" id="PTHR30329:SF21">
    <property type="entry name" value="LIPOPROTEIN YIAD-RELATED"/>
    <property type="match status" value="1"/>
</dbReference>